<organism evidence="2 3">
    <name type="scientific">Thalassolituus maritimus</name>
    <dbReference type="NCBI Taxonomy" id="484498"/>
    <lineage>
        <taxon>Bacteria</taxon>
        <taxon>Pseudomonadati</taxon>
        <taxon>Pseudomonadota</taxon>
        <taxon>Gammaproteobacteria</taxon>
        <taxon>Oceanospirillales</taxon>
        <taxon>Oceanospirillaceae</taxon>
        <taxon>Thalassolituus</taxon>
    </lineage>
</organism>
<keyword evidence="3" id="KW-1185">Reference proteome</keyword>
<name>A0A1N7K499_9GAMM</name>
<dbReference type="PROSITE" id="PS51257">
    <property type="entry name" value="PROKAR_LIPOPROTEIN"/>
    <property type="match status" value="1"/>
</dbReference>
<dbReference type="RefSeq" id="WP_076514450.1">
    <property type="nucleotide sequence ID" value="NZ_FTOH01000002.1"/>
</dbReference>
<keyword evidence="1" id="KW-0732">Signal</keyword>
<evidence type="ECO:0000313" key="3">
    <source>
        <dbReference type="Proteomes" id="UP000185639"/>
    </source>
</evidence>
<feature type="chain" id="PRO_5012613872" description="Lipoprotein" evidence="1">
    <location>
        <begin position="20"/>
        <end position="331"/>
    </location>
</feature>
<protein>
    <recommendedName>
        <fullName evidence="4">Lipoprotein</fullName>
    </recommendedName>
</protein>
<reference evidence="3" key="1">
    <citation type="submission" date="2017-01" db="EMBL/GenBank/DDBJ databases">
        <authorList>
            <person name="Varghese N."/>
            <person name="Submissions S."/>
        </authorList>
    </citation>
    <scope>NUCLEOTIDE SEQUENCE [LARGE SCALE GENOMIC DNA]</scope>
    <source>
        <strain evidence="3">DSM 24913</strain>
    </source>
</reference>
<evidence type="ECO:0000256" key="1">
    <source>
        <dbReference type="SAM" id="SignalP"/>
    </source>
</evidence>
<evidence type="ECO:0000313" key="2">
    <source>
        <dbReference type="EMBL" id="SIS56381.1"/>
    </source>
</evidence>
<dbReference type="Proteomes" id="UP000185639">
    <property type="component" value="Unassembled WGS sequence"/>
</dbReference>
<sequence>MKKLFLPVIAMALVLGGCASVGGGTAKSRLETHKLDAMDGKKDVYIGSLGVTFVTEDSSSSKATSPMIRHGASDYANAHLRAKLSGVPETTMQAITDQVYADLVSKLQAQGYTVRNYADLSKNKRWNKIDKLESPYLPTGMSAFRGGLNKDWPTYSPTGMDLIYAQKIANTFAIGEVADEIGVPVLAANYTVHFAYFDDDADYKVEYGKGALGQDRRTLSASVALGQGIQVTSGSGLYFANEGAGSFADNGYIRLKDPIIVAGAYGENEDTTSGATKAVNAFSSLLGMVSGRSSSTTEITVNAVPEYYQEGALKVLTAANERIVNKLAVEK</sequence>
<evidence type="ECO:0008006" key="4">
    <source>
        <dbReference type="Google" id="ProtNLM"/>
    </source>
</evidence>
<dbReference type="EMBL" id="FTOH01000002">
    <property type="protein sequence ID" value="SIS56381.1"/>
    <property type="molecule type" value="Genomic_DNA"/>
</dbReference>
<dbReference type="AlphaFoldDB" id="A0A1N7K499"/>
<accession>A0A1N7K499</accession>
<dbReference type="OrthoDB" id="7059217at2"/>
<proteinExistence type="predicted"/>
<gene>
    <name evidence="2" type="ORF">SAMN05421686_102322</name>
</gene>
<feature type="signal peptide" evidence="1">
    <location>
        <begin position="1"/>
        <end position="19"/>
    </location>
</feature>